<dbReference type="AlphaFoldDB" id="A0A6A6BR83"/>
<feature type="region of interest" description="Disordered" evidence="5">
    <location>
        <begin position="200"/>
        <end position="656"/>
    </location>
</feature>
<feature type="compositionally biased region" description="Gly residues" evidence="5">
    <location>
        <begin position="745"/>
        <end position="755"/>
    </location>
</feature>
<evidence type="ECO:0000256" key="2">
    <source>
        <dbReference type="ARBA" id="ARBA00022692"/>
    </source>
</evidence>
<feature type="compositionally biased region" description="Low complexity" evidence="5">
    <location>
        <begin position="401"/>
        <end position="411"/>
    </location>
</feature>
<feature type="compositionally biased region" description="Polar residues" evidence="5">
    <location>
        <begin position="631"/>
        <end position="656"/>
    </location>
</feature>
<feature type="compositionally biased region" description="Polar residues" evidence="5">
    <location>
        <begin position="258"/>
        <end position="276"/>
    </location>
</feature>
<dbReference type="PANTHER" id="PTHR28013">
    <property type="entry name" value="PROTEIN DCV1-RELATED"/>
    <property type="match status" value="1"/>
</dbReference>
<feature type="compositionally biased region" description="Low complexity" evidence="5">
    <location>
        <begin position="305"/>
        <end position="317"/>
    </location>
</feature>
<feature type="compositionally biased region" description="Pro residues" evidence="5">
    <location>
        <begin position="705"/>
        <end position="716"/>
    </location>
</feature>
<keyword evidence="2 6" id="KW-0812">Transmembrane</keyword>
<dbReference type="InterPro" id="IPR051380">
    <property type="entry name" value="pH-response_reg_palI/RIM9"/>
</dbReference>
<feature type="chain" id="PRO_5025564753" description="Pali-domain-containing protein" evidence="7">
    <location>
        <begin position="27"/>
        <end position="779"/>
    </location>
</feature>
<dbReference type="PANTHER" id="PTHR28013:SF3">
    <property type="entry name" value="PROTEIN DCV1-RELATED"/>
    <property type="match status" value="1"/>
</dbReference>
<dbReference type="Pfam" id="PF06687">
    <property type="entry name" value="SUR7"/>
    <property type="match status" value="1"/>
</dbReference>
<dbReference type="GeneID" id="54299248"/>
<evidence type="ECO:0008006" key="10">
    <source>
        <dbReference type="Google" id="ProtNLM"/>
    </source>
</evidence>
<feature type="compositionally biased region" description="Polar residues" evidence="5">
    <location>
        <begin position="566"/>
        <end position="577"/>
    </location>
</feature>
<feature type="compositionally biased region" description="Gly residues" evidence="5">
    <location>
        <begin position="327"/>
        <end position="358"/>
    </location>
</feature>
<keyword evidence="7" id="KW-0732">Signal</keyword>
<feature type="signal peptide" evidence="7">
    <location>
        <begin position="1"/>
        <end position="26"/>
    </location>
</feature>
<comment type="subcellular location">
    <subcellularLocation>
        <location evidence="1">Membrane</location>
        <topology evidence="1">Multi-pass membrane protein</topology>
    </subcellularLocation>
</comment>
<name>A0A6A6BR83_9PEZI</name>
<dbReference type="GO" id="GO:0035838">
    <property type="term" value="C:growing cell tip"/>
    <property type="evidence" value="ECO:0007669"/>
    <property type="project" value="TreeGrafter"/>
</dbReference>
<evidence type="ECO:0000256" key="7">
    <source>
        <dbReference type="SAM" id="SignalP"/>
    </source>
</evidence>
<dbReference type="EMBL" id="ML995476">
    <property type="protein sequence ID" value="KAF2146278.1"/>
    <property type="molecule type" value="Genomic_DNA"/>
</dbReference>
<keyword evidence="9" id="KW-1185">Reference proteome</keyword>
<dbReference type="RefSeq" id="XP_033401987.1">
    <property type="nucleotide sequence ID" value="XM_033541751.1"/>
</dbReference>
<gene>
    <name evidence="8" type="ORF">K452DRAFT_294855</name>
</gene>
<evidence type="ECO:0000313" key="9">
    <source>
        <dbReference type="Proteomes" id="UP000799438"/>
    </source>
</evidence>
<feature type="transmembrane region" description="Helical" evidence="6">
    <location>
        <begin position="153"/>
        <end position="175"/>
    </location>
</feature>
<evidence type="ECO:0000256" key="1">
    <source>
        <dbReference type="ARBA" id="ARBA00004141"/>
    </source>
</evidence>
<sequence length="779" mass="81829">MLLRPATPLSILFFAAFALLLLSTLSTPIIKAIPLASFDDVSYGVFGYCKGDSCSDIGIGYTTESGLFSSPTNSDFDLPSDTRHTLSAILIVHPVAAFLTLVCFALAVSAHFHAPSHSPRYLMALLILTFPTLLVSLLAFLVDILLFVPHMQWGGWLVLAATVVICLCGIVTCAMRRTLVSRKARKKRIAENAEMNGQNYYESRGMDNIPPPPPPVHEDVLPRADSPPPMHSSGDNKGPDFVAFELQKTSMDDRTPLNPKNPSVKSASTNGDSTGSRPGRYYSEQAPPMPSGAAGRGRGPARDQYGNSPNNGYGPPGMQDGNMGPNRAGGPGYGSRGRGGYPPRGRGGYGPRGRGGPPGMREPPPPGWNGNGRNMAPGPGPMGMGMAGPMGRGGRGPPPGYNNYYGGQPPQGRDRMPQLGPYDAMGDYDQQGPTFGPGGANGQSIEMDGRGPSPNHGANNYGLRENDRDLQGMVGLQPGRTEGLAPPRINTASPMSPTSVYSAEPTAYVAPRQDWRGQQQATSSSPVNRGNADNTAADQHARGLSPIAASPIDGAPIELPAGSIVNGPSAQQTQNNGHGRKVSNPANNYYEDVDPRFAEPIESLPAAEPAPAPTPAALPAALIPGALAQPTRSPNNSPGQAANPQTTLPPIQTMQASAPIPQEANHPYDLEDYDEGIRSPVGSEISHFTSISQRGVNPNWRPGPGEMPPYGYAPPRAPRRDDMILNANPDFSLPGVAPPRRGRGGMRGGMRGGRGAPPAATAMGMGMASGGRFPGPDTL</sequence>
<feature type="region of interest" description="Disordered" evidence="5">
    <location>
        <begin position="688"/>
        <end position="779"/>
    </location>
</feature>
<keyword evidence="3 6" id="KW-1133">Transmembrane helix</keyword>
<keyword evidence="4 6" id="KW-0472">Membrane</keyword>
<feature type="compositionally biased region" description="Low complexity" evidence="5">
    <location>
        <begin position="756"/>
        <end position="766"/>
    </location>
</feature>
<evidence type="ECO:0000256" key="3">
    <source>
        <dbReference type="ARBA" id="ARBA00022989"/>
    </source>
</evidence>
<accession>A0A6A6BR83</accession>
<feature type="transmembrane region" description="Helical" evidence="6">
    <location>
        <begin position="86"/>
        <end position="109"/>
    </location>
</feature>
<dbReference type="Proteomes" id="UP000799438">
    <property type="component" value="Unassembled WGS sequence"/>
</dbReference>
<proteinExistence type="predicted"/>
<dbReference type="OrthoDB" id="2354757at2759"/>
<reference evidence="8" key="1">
    <citation type="journal article" date="2020" name="Stud. Mycol.">
        <title>101 Dothideomycetes genomes: a test case for predicting lifestyles and emergence of pathogens.</title>
        <authorList>
            <person name="Haridas S."/>
            <person name="Albert R."/>
            <person name="Binder M."/>
            <person name="Bloem J."/>
            <person name="Labutti K."/>
            <person name="Salamov A."/>
            <person name="Andreopoulos B."/>
            <person name="Baker S."/>
            <person name="Barry K."/>
            <person name="Bills G."/>
            <person name="Bluhm B."/>
            <person name="Cannon C."/>
            <person name="Castanera R."/>
            <person name="Culley D."/>
            <person name="Daum C."/>
            <person name="Ezra D."/>
            <person name="Gonzalez J."/>
            <person name="Henrissat B."/>
            <person name="Kuo A."/>
            <person name="Liang C."/>
            <person name="Lipzen A."/>
            <person name="Lutzoni F."/>
            <person name="Magnuson J."/>
            <person name="Mondo S."/>
            <person name="Nolan M."/>
            <person name="Ohm R."/>
            <person name="Pangilinan J."/>
            <person name="Park H.-J."/>
            <person name="Ramirez L."/>
            <person name="Alfaro M."/>
            <person name="Sun H."/>
            <person name="Tritt A."/>
            <person name="Yoshinaga Y."/>
            <person name="Zwiers L.-H."/>
            <person name="Turgeon B."/>
            <person name="Goodwin S."/>
            <person name="Spatafora J."/>
            <person name="Crous P."/>
            <person name="Grigoriev I."/>
        </authorList>
    </citation>
    <scope>NUCLEOTIDE SEQUENCE</scope>
    <source>
        <strain evidence="8">CBS 121167</strain>
    </source>
</reference>
<evidence type="ECO:0000256" key="6">
    <source>
        <dbReference type="SAM" id="Phobius"/>
    </source>
</evidence>
<evidence type="ECO:0000313" key="8">
    <source>
        <dbReference type="EMBL" id="KAF2146278.1"/>
    </source>
</evidence>
<feature type="compositionally biased region" description="Low complexity" evidence="5">
    <location>
        <begin position="617"/>
        <end position="630"/>
    </location>
</feature>
<dbReference type="InterPro" id="IPR009571">
    <property type="entry name" value="SUR7/Rim9-like_fungi"/>
</dbReference>
<organism evidence="8 9">
    <name type="scientific">Aplosporella prunicola CBS 121167</name>
    <dbReference type="NCBI Taxonomy" id="1176127"/>
    <lineage>
        <taxon>Eukaryota</taxon>
        <taxon>Fungi</taxon>
        <taxon>Dikarya</taxon>
        <taxon>Ascomycota</taxon>
        <taxon>Pezizomycotina</taxon>
        <taxon>Dothideomycetes</taxon>
        <taxon>Dothideomycetes incertae sedis</taxon>
        <taxon>Botryosphaeriales</taxon>
        <taxon>Aplosporellaceae</taxon>
        <taxon>Aplosporella</taxon>
    </lineage>
</organism>
<feature type="compositionally biased region" description="Gly residues" evidence="5">
    <location>
        <begin position="381"/>
        <end position="395"/>
    </location>
</feature>
<feature type="compositionally biased region" description="Polar residues" evidence="5">
    <location>
        <begin position="516"/>
        <end position="537"/>
    </location>
</feature>
<protein>
    <recommendedName>
        <fullName evidence="10">Pali-domain-containing protein</fullName>
    </recommendedName>
</protein>
<dbReference type="GO" id="GO:0032153">
    <property type="term" value="C:cell division site"/>
    <property type="evidence" value="ECO:0007669"/>
    <property type="project" value="TreeGrafter"/>
</dbReference>
<dbReference type="GO" id="GO:0005886">
    <property type="term" value="C:plasma membrane"/>
    <property type="evidence" value="ECO:0007669"/>
    <property type="project" value="InterPro"/>
</dbReference>
<evidence type="ECO:0000256" key="4">
    <source>
        <dbReference type="ARBA" id="ARBA00023136"/>
    </source>
</evidence>
<evidence type="ECO:0000256" key="5">
    <source>
        <dbReference type="SAM" id="MobiDB-lite"/>
    </source>
</evidence>
<feature type="compositionally biased region" description="Polar residues" evidence="5">
    <location>
        <begin position="490"/>
        <end position="501"/>
    </location>
</feature>
<feature type="transmembrane region" description="Helical" evidence="6">
    <location>
        <begin position="121"/>
        <end position="147"/>
    </location>
</feature>